<gene>
    <name evidence="7" type="ORF">PC110_g14670</name>
    <name evidence="2" type="ORF">PC113_g14622</name>
    <name evidence="3" type="ORF">PC115_g14292</name>
    <name evidence="4" type="ORF">PC117_g15089</name>
    <name evidence="5" type="ORF">PC118_g11529</name>
    <name evidence="6" type="ORF">PC129_g13172</name>
</gene>
<dbReference type="EMBL" id="RCMK01000491">
    <property type="protein sequence ID" value="KAG2925771.1"/>
    <property type="molecule type" value="Genomic_DNA"/>
</dbReference>
<evidence type="ECO:0000256" key="1">
    <source>
        <dbReference type="SAM" id="MobiDB-lite"/>
    </source>
</evidence>
<dbReference type="Proteomes" id="UP000774804">
    <property type="component" value="Unassembled WGS sequence"/>
</dbReference>
<dbReference type="EMBL" id="RCMG01000511">
    <property type="protein sequence ID" value="KAG2852907.1"/>
    <property type="molecule type" value="Genomic_DNA"/>
</dbReference>
<comment type="caution">
    <text evidence="7">The sequence shown here is derived from an EMBL/GenBank/DDBJ whole genome shotgun (WGS) entry which is preliminary data.</text>
</comment>
<proteinExistence type="predicted"/>
<evidence type="ECO:0000313" key="8">
    <source>
        <dbReference type="Proteomes" id="UP000251314"/>
    </source>
</evidence>
<evidence type="ECO:0000313" key="3">
    <source>
        <dbReference type="EMBL" id="KAG2906406.1"/>
    </source>
</evidence>
<protein>
    <submittedName>
        <fullName evidence="7">Uncharacterized protein</fullName>
    </submittedName>
</protein>
<sequence>MDNYHVTETMDVEVLAQFLRECEPPTPPCTASSSCLGLPPASFFSHNTDNFPTSALELEEEDKQAILAALDAYNSSAAPSTSSDESGKTRTQPPEECAAQKLAIQRAMATKRRNRHRARVKLEWQTLQLQYSELSGQLAVLKRARLSTDDGVAQLKWQALASKELAERMQAQAQQKRVRSDIERRVAVMQSLQELINSQPIEIHDQVYEWEPDDFKMYDNFMLEVIAAYARTDAALHECGLGEAVPSNTSFYKPARKRDALRNADFFESTSSFVLPCQYPKAANAMFDSMRQVHRQNPRRRLFEAMEDLPNTIAVKFGTVFHCEEGRVLPLRLIIVIHRFVGPGRTVLVWRGLIAGEGDFAGTYLDSTGWCVLRPAASGAVDSTDVRTCIHLVPIHLSLQKHIEGSEGTTDIAVFTESVLRSAQQDKLELARLMQELLLDSP</sequence>
<dbReference type="VEuPathDB" id="FungiDB:PC110_g14670"/>
<dbReference type="Proteomes" id="UP000697107">
    <property type="component" value="Unassembled WGS sequence"/>
</dbReference>
<dbReference type="EMBL" id="RCMV01000520">
    <property type="protein sequence ID" value="KAG3215960.1"/>
    <property type="molecule type" value="Genomic_DNA"/>
</dbReference>
<dbReference type="EMBL" id="MJFZ01000457">
    <property type="protein sequence ID" value="RAW28960.1"/>
    <property type="molecule type" value="Genomic_DNA"/>
</dbReference>
<name>A0A329RXB6_9STRA</name>
<dbReference type="EMBL" id="RCML01000351">
    <property type="protein sequence ID" value="KAG2979867.1"/>
    <property type="molecule type" value="Genomic_DNA"/>
</dbReference>
<evidence type="ECO:0000313" key="7">
    <source>
        <dbReference type="EMBL" id="RAW28960.1"/>
    </source>
</evidence>
<feature type="region of interest" description="Disordered" evidence="1">
    <location>
        <begin position="76"/>
        <end position="96"/>
    </location>
</feature>
<reference evidence="7 8" key="1">
    <citation type="submission" date="2018-01" db="EMBL/GenBank/DDBJ databases">
        <title>Draft genome of the strawberry crown rot pathogen Phytophthora cactorum.</title>
        <authorList>
            <person name="Armitage A.D."/>
            <person name="Lysoe E."/>
            <person name="Nellist C.F."/>
            <person name="Harrison R.J."/>
            <person name="Brurberg M.B."/>
        </authorList>
    </citation>
    <scope>NUCLEOTIDE SEQUENCE [LARGE SCALE GENOMIC DNA]</scope>
    <source>
        <strain evidence="7 8">10300</strain>
    </source>
</reference>
<dbReference type="OrthoDB" id="113382at2759"/>
<evidence type="ECO:0000313" key="4">
    <source>
        <dbReference type="EMBL" id="KAG2925771.1"/>
    </source>
</evidence>
<organism evidence="7 8">
    <name type="scientific">Phytophthora cactorum</name>
    <dbReference type="NCBI Taxonomy" id="29920"/>
    <lineage>
        <taxon>Eukaryota</taxon>
        <taxon>Sar</taxon>
        <taxon>Stramenopiles</taxon>
        <taxon>Oomycota</taxon>
        <taxon>Peronosporomycetes</taxon>
        <taxon>Peronosporales</taxon>
        <taxon>Peronosporaceae</taxon>
        <taxon>Phytophthora</taxon>
    </lineage>
</organism>
<dbReference type="AlphaFoldDB" id="A0A329RXB6"/>
<accession>A0A329RXB6</accession>
<keyword evidence="8" id="KW-1185">Reference proteome</keyword>
<reference evidence="2" key="2">
    <citation type="submission" date="2018-10" db="EMBL/GenBank/DDBJ databases">
        <title>Effector identification in a new, highly contiguous assembly of the strawberry crown rot pathogen Phytophthora cactorum.</title>
        <authorList>
            <person name="Armitage A.D."/>
            <person name="Nellist C.F."/>
            <person name="Bates H."/>
            <person name="Vickerstaff R.J."/>
            <person name="Harrison R.J."/>
        </authorList>
    </citation>
    <scope>NUCLEOTIDE SEQUENCE</scope>
    <source>
        <strain evidence="2">15-7</strain>
        <strain evidence="3">4032</strain>
        <strain evidence="4">4040</strain>
        <strain evidence="5">P415</strain>
        <strain evidence="6">P421</strain>
    </source>
</reference>
<dbReference type="Proteomes" id="UP000251314">
    <property type="component" value="Unassembled WGS sequence"/>
</dbReference>
<evidence type="ECO:0000313" key="2">
    <source>
        <dbReference type="EMBL" id="KAG2852907.1"/>
    </source>
</evidence>
<evidence type="ECO:0000313" key="5">
    <source>
        <dbReference type="EMBL" id="KAG2979867.1"/>
    </source>
</evidence>
<dbReference type="Proteomes" id="UP000760860">
    <property type="component" value="Unassembled WGS sequence"/>
</dbReference>
<evidence type="ECO:0000313" key="6">
    <source>
        <dbReference type="EMBL" id="KAG3215960.1"/>
    </source>
</evidence>
<dbReference type="Proteomes" id="UP000736787">
    <property type="component" value="Unassembled WGS sequence"/>
</dbReference>
<dbReference type="Proteomes" id="UP000735874">
    <property type="component" value="Unassembled WGS sequence"/>
</dbReference>
<dbReference type="EMBL" id="RCMI01000540">
    <property type="protein sequence ID" value="KAG2906406.1"/>
    <property type="molecule type" value="Genomic_DNA"/>
</dbReference>